<evidence type="ECO:0000313" key="3">
    <source>
        <dbReference type="EMBL" id="NCI51455.1"/>
    </source>
</evidence>
<sequence length="142" mass="16320">MKLFAAFLLVLFVSFAKAGDTIVVRKDARLDVLSVKQNQHNQRMSMMLPNGLYRGFRIQIISTPKRDDAFNAKANLEAQFPGEKTYIVYQSPNFKVRIGNFTRREDANKFKAELNKVFPNGVYIVDDAVEYIPKEEDDPINQ</sequence>
<organism evidence="3 4">
    <name type="scientific">Sediminibacterium roseum</name>
    <dbReference type="NCBI Taxonomy" id="1978412"/>
    <lineage>
        <taxon>Bacteria</taxon>
        <taxon>Pseudomonadati</taxon>
        <taxon>Bacteroidota</taxon>
        <taxon>Chitinophagia</taxon>
        <taxon>Chitinophagales</taxon>
        <taxon>Chitinophagaceae</taxon>
        <taxon>Sediminibacterium</taxon>
    </lineage>
</organism>
<feature type="chain" id="PRO_5046442541" evidence="1">
    <location>
        <begin position="19"/>
        <end position="142"/>
    </location>
</feature>
<gene>
    <name evidence="3" type="ORF">GWC95_16115</name>
</gene>
<accession>A0ABX0A2M5</accession>
<dbReference type="PROSITE" id="PS51724">
    <property type="entry name" value="SPOR"/>
    <property type="match status" value="1"/>
</dbReference>
<keyword evidence="1" id="KW-0732">Signal</keyword>
<dbReference type="Gene3D" id="3.30.70.1070">
    <property type="entry name" value="Sporulation related repeat"/>
    <property type="match status" value="1"/>
</dbReference>
<dbReference type="Proteomes" id="UP000753802">
    <property type="component" value="Unassembled WGS sequence"/>
</dbReference>
<name>A0ABX0A2M5_9BACT</name>
<dbReference type="InterPro" id="IPR007730">
    <property type="entry name" value="SPOR-like_dom"/>
</dbReference>
<keyword evidence="4" id="KW-1185">Reference proteome</keyword>
<feature type="domain" description="SPOR" evidence="2">
    <location>
        <begin position="50"/>
        <end position="127"/>
    </location>
</feature>
<feature type="signal peptide" evidence="1">
    <location>
        <begin position="1"/>
        <end position="18"/>
    </location>
</feature>
<dbReference type="RefSeq" id="WP_161819738.1">
    <property type="nucleotide sequence ID" value="NZ_JAACJS010000015.1"/>
</dbReference>
<protein>
    <submittedName>
        <fullName evidence="3">SPOR domain-containing protein</fullName>
    </submittedName>
</protein>
<comment type="caution">
    <text evidence="3">The sequence shown here is derived from an EMBL/GenBank/DDBJ whole genome shotgun (WGS) entry which is preliminary data.</text>
</comment>
<evidence type="ECO:0000256" key="1">
    <source>
        <dbReference type="SAM" id="SignalP"/>
    </source>
</evidence>
<dbReference type="SUPFAM" id="SSF110997">
    <property type="entry name" value="Sporulation related repeat"/>
    <property type="match status" value="1"/>
</dbReference>
<dbReference type="InterPro" id="IPR036680">
    <property type="entry name" value="SPOR-like_sf"/>
</dbReference>
<proteinExistence type="predicted"/>
<reference evidence="3 4" key="1">
    <citation type="submission" date="2020-01" db="EMBL/GenBank/DDBJ databases">
        <title>Genome analysis.</title>
        <authorList>
            <person name="Wu S."/>
            <person name="Wang G."/>
        </authorList>
    </citation>
    <scope>NUCLEOTIDE SEQUENCE [LARGE SCALE GENOMIC DNA]</scope>
    <source>
        <strain evidence="3 4">SYL130</strain>
    </source>
</reference>
<dbReference type="Pfam" id="PF05036">
    <property type="entry name" value="SPOR"/>
    <property type="match status" value="1"/>
</dbReference>
<evidence type="ECO:0000259" key="2">
    <source>
        <dbReference type="PROSITE" id="PS51724"/>
    </source>
</evidence>
<dbReference type="EMBL" id="JAACJS010000015">
    <property type="protein sequence ID" value="NCI51455.1"/>
    <property type="molecule type" value="Genomic_DNA"/>
</dbReference>
<evidence type="ECO:0000313" key="4">
    <source>
        <dbReference type="Proteomes" id="UP000753802"/>
    </source>
</evidence>